<accession>A0A516H2Y5</accession>
<dbReference type="PANTHER" id="PTHR22911:SF6">
    <property type="entry name" value="SOLUTE CARRIER FAMILY 35 MEMBER G1"/>
    <property type="match status" value="1"/>
</dbReference>
<feature type="transmembrane region" description="Helical" evidence="7">
    <location>
        <begin position="243"/>
        <end position="262"/>
    </location>
</feature>
<feature type="transmembrane region" description="Helical" evidence="7">
    <location>
        <begin position="47"/>
        <end position="67"/>
    </location>
</feature>
<feature type="transmembrane region" description="Helical" evidence="7">
    <location>
        <begin position="186"/>
        <end position="208"/>
    </location>
</feature>
<organism evidence="9 10">
    <name type="scientific">Ferrovibrio terrae</name>
    <dbReference type="NCBI Taxonomy" id="2594003"/>
    <lineage>
        <taxon>Bacteria</taxon>
        <taxon>Pseudomonadati</taxon>
        <taxon>Pseudomonadota</taxon>
        <taxon>Alphaproteobacteria</taxon>
        <taxon>Rhodospirillales</taxon>
        <taxon>Rhodospirillaceae</taxon>
        <taxon>Ferrovibrio</taxon>
    </lineage>
</organism>
<evidence type="ECO:0000256" key="4">
    <source>
        <dbReference type="ARBA" id="ARBA00022989"/>
    </source>
</evidence>
<feature type="transmembrane region" description="Helical" evidence="7">
    <location>
        <begin position="132"/>
        <end position="150"/>
    </location>
</feature>
<evidence type="ECO:0000256" key="7">
    <source>
        <dbReference type="SAM" id="Phobius"/>
    </source>
</evidence>
<keyword evidence="5 7" id="KW-0472">Membrane</keyword>
<feature type="region of interest" description="Disordered" evidence="6">
    <location>
        <begin position="297"/>
        <end position="318"/>
    </location>
</feature>
<evidence type="ECO:0000259" key="8">
    <source>
        <dbReference type="Pfam" id="PF00892"/>
    </source>
</evidence>
<sequence>MSESPTAGSSSAPPKAMLMMVGSALCFCVMHALVAKVSQEVPPIEVAFFRNLFGFIVLLPAIIRSRFIAFRTTKLHLHAIRGGLNSVSMMMFFTALAITPLAEATALSYTAPLFMTIGAVLILHEKIHARRIAALLIGFLGALVVLRPGVVPLGLGPMLVIGSTVLWAGSMLDIKILARTDSSLTIATYMVVFLMPITLVAALFVWQWPTWEQLGFMFLLGACGSAGHMLFTEAFRHGDTTALMPLDFTKLIWASIIGFFFFGQVPDMWTWIGGTVIFASATYLSYREHQIARRTKIATQTAGSPASPETIAPELPRR</sequence>
<keyword evidence="3 7" id="KW-0812">Transmembrane</keyword>
<reference evidence="9 10" key="1">
    <citation type="submission" date="2019-07" db="EMBL/GenBank/DDBJ databases">
        <title>Genome sequencing for Ferrovibrio sp. K5.</title>
        <authorList>
            <person name="Park S.-J."/>
        </authorList>
    </citation>
    <scope>NUCLEOTIDE SEQUENCE [LARGE SCALE GENOMIC DNA]</scope>
    <source>
        <strain evidence="9 10">K5</strain>
    </source>
</reference>
<evidence type="ECO:0000256" key="6">
    <source>
        <dbReference type="SAM" id="MobiDB-lite"/>
    </source>
</evidence>
<dbReference type="PANTHER" id="PTHR22911">
    <property type="entry name" value="ACYL-MALONYL CONDENSING ENZYME-RELATED"/>
    <property type="match status" value="1"/>
</dbReference>
<keyword evidence="4 7" id="KW-1133">Transmembrane helix</keyword>
<feature type="transmembrane region" description="Helical" evidence="7">
    <location>
        <begin position="214"/>
        <end position="231"/>
    </location>
</feature>
<evidence type="ECO:0000256" key="1">
    <source>
        <dbReference type="ARBA" id="ARBA00004141"/>
    </source>
</evidence>
<evidence type="ECO:0000256" key="5">
    <source>
        <dbReference type="ARBA" id="ARBA00023136"/>
    </source>
</evidence>
<protein>
    <submittedName>
        <fullName evidence="9">DMT family transporter</fullName>
    </submittedName>
</protein>
<gene>
    <name evidence="9" type="ORF">FNB15_13050</name>
</gene>
<evidence type="ECO:0000313" key="9">
    <source>
        <dbReference type="EMBL" id="QDO98141.1"/>
    </source>
</evidence>
<keyword evidence="10" id="KW-1185">Reference proteome</keyword>
<evidence type="ECO:0000313" key="10">
    <source>
        <dbReference type="Proteomes" id="UP000317496"/>
    </source>
</evidence>
<feature type="transmembrane region" description="Helical" evidence="7">
    <location>
        <begin position="268"/>
        <end position="286"/>
    </location>
</feature>
<dbReference type="InterPro" id="IPR037185">
    <property type="entry name" value="EmrE-like"/>
</dbReference>
<evidence type="ECO:0000256" key="2">
    <source>
        <dbReference type="ARBA" id="ARBA00009853"/>
    </source>
</evidence>
<dbReference type="GO" id="GO:0016020">
    <property type="term" value="C:membrane"/>
    <property type="evidence" value="ECO:0007669"/>
    <property type="project" value="UniProtKB-SubCell"/>
</dbReference>
<comment type="similarity">
    <text evidence="2">Belongs to the drug/metabolite transporter (DMT) superfamily. 10 TMS drug/metabolite exporter (DME) (TC 2.A.7.3) family.</text>
</comment>
<dbReference type="Proteomes" id="UP000317496">
    <property type="component" value="Chromosome"/>
</dbReference>
<name>A0A516H2Y5_9PROT</name>
<dbReference type="Pfam" id="PF00892">
    <property type="entry name" value="EamA"/>
    <property type="match status" value="2"/>
</dbReference>
<dbReference type="SUPFAM" id="SSF103481">
    <property type="entry name" value="Multidrug resistance efflux transporter EmrE"/>
    <property type="match status" value="2"/>
</dbReference>
<feature type="domain" description="EamA" evidence="8">
    <location>
        <begin position="156"/>
        <end position="285"/>
    </location>
</feature>
<feature type="transmembrane region" description="Helical" evidence="7">
    <location>
        <begin position="16"/>
        <end position="35"/>
    </location>
</feature>
<dbReference type="AlphaFoldDB" id="A0A516H2Y5"/>
<dbReference type="EMBL" id="CP041636">
    <property type="protein sequence ID" value="QDO98141.1"/>
    <property type="molecule type" value="Genomic_DNA"/>
</dbReference>
<dbReference type="InterPro" id="IPR000620">
    <property type="entry name" value="EamA_dom"/>
</dbReference>
<proteinExistence type="inferred from homology"/>
<comment type="subcellular location">
    <subcellularLocation>
        <location evidence="1">Membrane</location>
        <topology evidence="1">Multi-pass membrane protein</topology>
    </subcellularLocation>
</comment>
<evidence type="ECO:0000256" key="3">
    <source>
        <dbReference type="ARBA" id="ARBA00022692"/>
    </source>
</evidence>
<dbReference type="OrthoDB" id="9812899at2"/>
<dbReference type="KEGG" id="fer:FNB15_13050"/>
<feature type="transmembrane region" description="Helical" evidence="7">
    <location>
        <begin position="156"/>
        <end position="174"/>
    </location>
</feature>
<feature type="transmembrane region" description="Helical" evidence="7">
    <location>
        <begin position="104"/>
        <end position="123"/>
    </location>
</feature>
<feature type="domain" description="EamA" evidence="8">
    <location>
        <begin position="15"/>
        <end position="146"/>
    </location>
</feature>